<organism evidence="4 5">
    <name type="scientific">Tistlia consotensis USBA 355</name>
    <dbReference type="NCBI Taxonomy" id="560819"/>
    <lineage>
        <taxon>Bacteria</taxon>
        <taxon>Pseudomonadati</taxon>
        <taxon>Pseudomonadota</taxon>
        <taxon>Alphaproteobacteria</taxon>
        <taxon>Rhodospirillales</taxon>
        <taxon>Rhodovibrionaceae</taxon>
        <taxon>Tistlia</taxon>
    </lineage>
</organism>
<name>A0A1Y6CN00_9PROT</name>
<dbReference type="Proteomes" id="UP000192917">
    <property type="component" value="Unassembled WGS sequence"/>
</dbReference>
<evidence type="ECO:0000256" key="2">
    <source>
        <dbReference type="SAM" id="MobiDB-lite"/>
    </source>
</evidence>
<dbReference type="InterPro" id="IPR036986">
    <property type="entry name" value="S4_RNA-bd_sf"/>
</dbReference>
<dbReference type="RefSeq" id="WP_085126245.1">
    <property type="nucleotide sequence ID" value="NZ_FWZX01000039.1"/>
</dbReference>
<dbReference type="Gene3D" id="3.10.290.10">
    <property type="entry name" value="RNA-binding S4 domain"/>
    <property type="match status" value="1"/>
</dbReference>
<dbReference type="SMART" id="SM00363">
    <property type="entry name" value="S4"/>
    <property type="match status" value="1"/>
</dbReference>
<dbReference type="PROSITE" id="PS50889">
    <property type="entry name" value="S4"/>
    <property type="match status" value="1"/>
</dbReference>
<dbReference type="SUPFAM" id="SSF55174">
    <property type="entry name" value="Alpha-L RNA-binding motif"/>
    <property type="match status" value="1"/>
</dbReference>
<dbReference type="AlphaFoldDB" id="A0A1Y6CN00"/>
<protein>
    <submittedName>
        <fullName evidence="4">Heat shock protein Hsp15</fullName>
    </submittedName>
</protein>
<evidence type="ECO:0000313" key="4">
    <source>
        <dbReference type="EMBL" id="SMF78889.1"/>
    </source>
</evidence>
<dbReference type="InterPro" id="IPR002942">
    <property type="entry name" value="S4_RNA-bd"/>
</dbReference>
<evidence type="ECO:0000256" key="1">
    <source>
        <dbReference type="PROSITE-ProRule" id="PRU00182"/>
    </source>
</evidence>
<keyword evidence="4" id="KW-0346">Stress response</keyword>
<feature type="region of interest" description="Disordered" evidence="2">
    <location>
        <begin position="83"/>
        <end position="139"/>
    </location>
</feature>
<dbReference type="CDD" id="cd00165">
    <property type="entry name" value="S4"/>
    <property type="match status" value="1"/>
</dbReference>
<dbReference type="GO" id="GO:0003723">
    <property type="term" value="F:RNA binding"/>
    <property type="evidence" value="ECO:0007669"/>
    <property type="project" value="UniProtKB-KW"/>
</dbReference>
<dbReference type="STRING" id="560819.SAMN05428998_13915"/>
<sequence length="139" mass="15462">MTDQAATDQAGGGSAFLRLDKWLFFARFCKSRQLAAALCESGRLRIGGAIVSKPHYKLRVGDVLTFPQGRFIRVVKVEALGRRRGPAEEAKTLYEDLSPPDAQPPLPRQAVAAAPHREPGAGRPTKRERRDIERLRDEE</sequence>
<keyword evidence="1" id="KW-0694">RNA-binding</keyword>
<accession>A0A1Y6CN00</accession>
<feature type="compositionally biased region" description="Basic and acidic residues" evidence="2">
    <location>
        <begin position="128"/>
        <end position="139"/>
    </location>
</feature>
<evidence type="ECO:0000313" key="5">
    <source>
        <dbReference type="Proteomes" id="UP000192917"/>
    </source>
</evidence>
<feature type="compositionally biased region" description="Basic and acidic residues" evidence="2">
    <location>
        <begin position="83"/>
        <end position="94"/>
    </location>
</feature>
<evidence type="ECO:0000259" key="3">
    <source>
        <dbReference type="SMART" id="SM00363"/>
    </source>
</evidence>
<feature type="domain" description="RNA-binding S4" evidence="3">
    <location>
        <begin position="17"/>
        <end position="73"/>
    </location>
</feature>
<dbReference type="EMBL" id="FWZX01000039">
    <property type="protein sequence ID" value="SMF78889.1"/>
    <property type="molecule type" value="Genomic_DNA"/>
</dbReference>
<reference evidence="4 5" key="1">
    <citation type="submission" date="2017-04" db="EMBL/GenBank/DDBJ databases">
        <authorList>
            <person name="Afonso C.L."/>
            <person name="Miller P.J."/>
            <person name="Scott M.A."/>
            <person name="Spackman E."/>
            <person name="Goraichik I."/>
            <person name="Dimitrov K.M."/>
            <person name="Suarez D.L."/>
            <person name="Swayne D.E."/>
        </authorList>
    </citation>
    <scope>NUCLEOTIDE SEQUENCE [LARGE SCALE GENOMIC DNA]</scope>
    <source>
        <strain evidence="4 5">USBA 355</strain>
    </source>
</reference>
<proteinExistence type="predicted"/>
<gene>
    <name evidence="4" type="ORF">SAMN05428998_13915</name>
</gene>
<dbReference type="Pfam" id="PF01479">
    <property type="entry name" value="S4"/>
    <property type="match status" value="1"/>
</dbReference>
<keyword evidence="5" id="KW-1185">Reference proteome</keyword>